<keyword evidence="1" id="KW-0812">Transmembrane</keyword>
<evidence type="ECO:0000256" key="2">
    <source>
        <dbReference type="SAM" id="SignalP"/>
    </source>
</evidence>
<feature type="transmembrane region" description="Helical" evidence="1">
    <location>
        <begin position="282"/>
        <end position="308"/>
    </location>
</feature>
<evidence type="ECO:0000256" key="1">
    <source>
        <dbReference type="SAM" id="Phobius"/>
    </source>
</evidence>
<keyword evidence="1" id="KW-0472">Membrane</keyword>
<organism evidence="3 4">
    <name type="scientific">Entamoeba nuttalli</name>
    <dbReference type="NCBI Taxonomy" id="412467"/>
    <lineage>
        <taxon>Eukaryota</taxon>
        <taxon>Amoebozoa</taxon>
        <taxon>Evosea</taxon>
        <taxon>Archamoebae</taxon>
        <taxon>Mastigamoebida</taxon>
        <taxon>Entamoebidae</taxon>
        <taxon>Entamoeba</taxon>
    </lineage>
</organism>
<comment type="caution">
    <text evidence="3">The sequence shown here is derived from an EMBL/GenBank/DDBJ whole genome shotgun (WGS) entry which is preliminary data.</text>
</comment>
<evidence type="ECO:0000313" key="3">
    <source>
        <dbReference type="EMBL" id="GAB1224759.1"/>
    </source>
</evidence>
<keyword evidence="4" id="KW-1185">Reference proteome</keyword>
<keyword evidence="2" id="KW-0732">Signal</keyword>
<protein>
    <submittedName>
        <fullName evidence="3">Uncharacterized protein</fullName>
    </submittedName>
</protein>
<dbReference type="Proteomes" id="UP001628156">
    <property type="component" value="Unassembled WGS sequence"/>
</dbReference>
<proteinExistence type="predicted"/>
<dbReference type="EMBL" id="BAAFRS010000218">
    <property type="protein sequence ID" value="GAB1224759.1"/>
    <property type="molecule type" value="Genomic_DNA"/>
</dbReference>
<evidence type="ECO:0000313" key="4">
    <source>
        <dbReference type="Proteomes" id="UP001628156"/>
    </source>
</evidence>
<gene>
    <name evidence="3" type="ORF">ENUP19_0218G0010</name>
</gene>
<sequence length="330" mass="36564">MLLIFFIALALANKCTFDEHISDNTNYQNGSVYYERYCDTLCPCEGDDCEMDFTNTPSREIVNVTGQIGKLITRAYDLTFALYVNDVFKTNNVILKSQRIQYKLANLSTITIGSQEVEENNTVATRNTIFRCAGICTISDSTIVSSNSESVSFICEKDLSEANYAIINTVFTVSFDSDAFSHVYARENVGFSALDNVQFIVDATEEQLNEKAEVAIPLIYNAKGFPEKMTVSVSAKNKEYDVVSQCDGQWLVAVPKGTEATIDCFDPTVTTGSESLETGCEIAFIVIICLADTTLLIVLIVFGTLALLPMIKRKLGKGEDDYNKFDELTK</sequence>
<accession>A0ABQ0DPH8</accession>
<feature type="signal peptide" evidence="2">
    <location>
        <begin position="1"/>
        <end position="17"/>
    </location>
</feature>
<name>A0ABQ0DPH8_9EUKA</name>
<reference evidence="3 4" key="1">
    <citation type="journal article" date="2019" name="PLoS Negl. Trop. Dis.">
        <title>Whole genome sequencing of Entamoeba nuttalli reveals mammalian host-related molecular signatures and a novel octapeptide-repeat surface protein.</title>
        <authorList>
            <person name="Tanaka M."/>
            <person name="Makiuchi T."/>
            <person name="Komiyama T."/>
            <person name="Shiina T."/>
            <person name="Osaki K."/>
            <person name="Tachibana H."/>
        </authorList>
    </citation>
    <scope>NUCLEOTIDE SEQUENCE [LARGE SCALE GENOMIC DNA]</scope>
    <source>
        <strain evidence="3 4">P19-061405</strain>
    </source>
</reference>
<keyword evidence="1" id="KW-1133">Transmembrane helix</keyword>
<feature type="chain" id="PRO_5046891950" evidence="2">
    <location>
        <begin position="18"/>
        <end position="330"/>
    </location>
</feature>